<accession>A0A444ZPG3</accession>
<dbReference type="InterPro" id="IPR007527">
    <property type="entry name" value="Znf_SWIM"/>
</dbReference>
<keyword evidence="1" id="KW-0479">Metal-binding</keyword>
<dbReference type="AlphaFoldDB" id="A0A444ZPG3"/>
<keyword evidence="4" id="KW-1185">Reference proteome</keyword>
<proteinExistence type="predicted"/>
<comment type="caution">
    <text evidence="3">The sequence shown here is derived from an EMBL/GenBank/DDBJ whole genome shotgun (WGS) entry which is preliminary data.</text>
</comment>
<reference evidence="3 4" key="1">
    <citation type="submission" date="2019-01" db="EMBL/GenBank/DDBJ databases">
        <title>Sequencing of cultivated peanut Arachis hypogaea provides insights into genome evolution and oil improvement.</title>
        <authorList>
            <person name="Chen X."/>
        </authorList>
    </citation>
    <scope>NUCLEOTIDE SEQUENCE [LARGE SCALE GENOMIC DNA]</scope>
    <source>
        <strain evidence="4">cv. Fuhuasheng</strain>
        <tissue evidence="3">Leaves</tissue>
    </source>
</reference>
<evidence type="ECO:0000256" key="1">
    <source>
        <dbReference type="PROSITE-ProRule" id="PRU00325"/>
    </source>
</evidence>
<gene>
    <name evidence="3" type="ORF">Ahy_B04g073056</name>
</gene>
<name>A0A444ZPG3_ARAHY</name>
<dbReference type="STRING" id="3818.A0A444ZPG3"/>
<dbReference type="EMBL" id="SDMP01000014">
    <property type="protein sequence ID" value="RYR16089.1"/>
    <property type="molecule type" value="Genomic_DNA"/>
</dbReference>
<protein>
    <recommendedName>
        <fullName evidence="2">SWIM-type domain-containing protein</fullName>
    </recommendedName>
</protein>
<dbReference type="PANTHER" id="PTHR47718">
    <property type="entry name" value="OS01G0519700 PROTEIN"/>
    <property type="match status" value="1"/>
</dbReference>
<dbReference type="PROSITE" id="PS50966">
    <property type="entry name" value="ZF_SWIM"/>
    <property type="match status" value="1"/>
</dbReference>
<dbReference type="Pfam" id="PF10551">
    <property type="entry name" value="MULE"/>
    <property type="match status" value="1"/>
</dbReference>
<keyword evidence="1" id="KW-0862">Zinc</keyword>
<feature type="domain" description="SWIM-type" evidence="2">
    <location>
        <begin position="291"/>
        <end position="327"/>
    </location>
</feature>
<evidence type="ECO:0000259" key="2">
    <source>
        <dbReference type="PROSITE" id="PS50966"/>
    </source>
</evidence>
<dbReference type="GO" id="GO:0008270">
    <property type="term" value="F:zinc ion binding"/>
    <property type="evidence" value="ECO:0007669"/>
    <property type="project" value="UniProtKB-KW"/>
</dbReference>
<sequence>MVFQKGGYDKVGFTNKDLHNHISKTRHGKVKDGDAFAALADLLSKLDSDLLFLEKFTLKDGKLDNLVWVDEASVVDYECFGNVLAFDTTYKKNVYNKPLVIFSRTNHHVKITIFGGALLSDERSETFKWTLKEFLEIMSDKLLGDIVTDEDHAMRDAILELFPDIPHRLFYCKNISKKSSEIISKYGLAENEWVHGKTSLFEFMHKFSEVLRYYRNNHLTVDFDTFYKFPVLTTCLESFEKKAAEIYNRNIFKLVKDEIETAGALNVTECPNSGDIVEYNMSEYFNQQGLFKVSYNKDKDLFVCECRLFETRGLSCSHIFGVLKHRNAKCVHSSVILKR</sequence>
<organism evidence="3 4">
    <name type="scientific">Arachis hypogaea</name>
    <name type="common">Peanut</name>
    <dbReference type="NCBI Taxonomy" id="3818"/>
    <lineage>
        <taxon>Eukaryota</taxon>
        <taxon>Viridiplantae</taxon>
        <taxon>Streptophyta</taxon>
        <taxon>Embryophyta</taxon>
        <taxon>Tracheophyta</taxon>
        <taxon>Spermatophyta</taxon>
        <taxon>Magnoliopsida</taxon>
        <taxon>eudicotyledons</taxon>
        <taxon>Gunneridae</taxon>
        <taxon>Pentapetalae</taxon>
        <taxon>rosids</taxon>
        <taxon>fabids</taxon>
        <taxon>Fabales</taxon>
        <taxon>Fabaceae</taxon>
        <taxon>Papilionoideae</taxon>
        <taxon>50 kb inversion clade</taxon>
        <taxon>dalbergioids sensu lato</taxon>
        <taxon>Dalbergieae</taxon>
        <taxon>Pterocarpus clade</taxon>
        <taxon>Arachis</taxon>
    </lineage>
</organism>
<evidence type="ECO:0000313" key="3">
    <source>
        <dbReference type="EMBL" id="RYR16089.1"/>
    </source>
</evidence>
<dbReference type="PANTHER" id="PTHR47718:SF15">
    <property type="entry name" value="PROTEIN FAR1-RELATED SEQUENCE 5-LIKE"/>
    <property type="match status" value="1"/>
</dbReference>
<evidence type="ECO:0000313" key="4">
    <source>
        <dbReference type="Proteomes" id="UP000289738"/>
    </source>
</evidence>
<keyword evidence="1" id="KW-0863">Zinc-finger</keyword>
<dbReference type="Proteomes" id="UP000289738">
    <property type="component" value="Chromosome B04"/>
</dbReference>
<dbReference type="InterPro" id="IPR018289">
    <property type="entry name" value="MULE_transposase_dom"/>
</dbReference>